<keyword evidence="4" id="KW-0800">Toxin</keyword>
<reference evidence="11" key="1">
    <citation type="submission" date="2021-02" db="EMBL/GenBank/DDBJ databases">
        <authorList>
            <person name="Nowell W R."/>
        </authorList>
    </citation>
    <scope>NUCLEOTIDE SEQUENCE</scope>
</reference>
<dbReference type="SUPFAM" id="SSF56399">
    <property type="entry name" value="ADP-ribosylation"/>
    <property type="match status" value="1"/>
</dbReference>
<dbReference type="GO" id="GO:0106274">
    <property type="term" value="F:NAD+-protein-arginine ADP-ribosyltransferase activity"/>
    <property type="evidence" value="ECO:0007669"/>
    <property type="project" value="UniProtKB-EC"/>
</dbReference>
<dbReference type="GO" id="GO:0005576">
    <property type="term" value="C:extracellular region"/>
    <property type="evidence" value="ECO:0007669"/>
    <property type="project" value="UniProtKB-SubCell"/>
</dbReference>
<keyword evidence="7" id="KW-0548">Nucleotidyltransferase</keyword>
<dbReference type="EC" id="2.4.2.31" evidence="10"/>
<dbReference type="Proteomes" id="UP000663829">
    <property type="component" value="Unassembled WGS sequence"/>
</dbReference>
<name>A0A815U5K7_9BILA</name>
<proteinExistence type="inferred from homology"/>
<comment type="catalytic activity">
    <reaction evidence="9 10">
        <text>L-arginyl-[protein] + NAD(+) = N(omega)-(ADP-D-ribosyl)-L-arginyl-[protein] + nicotinamide + H(+)</text>
        <dbReference type="Rhea" id="RHEA:19149"/>
        <dbReference type="Rhea" id="RHEA-COMP:10532"/>
        <dbReference type="Rhea" id="RHEA-COMP:15087"/>
        <dbReference type="ChEBI" id="CHEBI:15378"/>
        <dbReference type="ChEBI" id="CHEBI:17154"/>
        <dbReference type="ChEBI" id="CHEBI:29965"/>
        <dbReference type="ChEBI" id="CHEBI:57540"/>
        <dbReference type="ChEBI" id="CHEBI:142554"/>
        <dbReference type="EC" id="2.4.2.31"/>
    </reaction>
</comment>
<evidence type="ECO:0000256" key="6">
    <source>
        <dbReference type="ARBA" id="ARBA00022679"/>
    </source>
</evidence>
<dbReference type="InterPro" id="IPR050999">
    <property type="entry name" value="ADP-ribosyltransferase_ARG"/>
</dbReference>
<keyword evidence="3" id="KW-0964">Secreted</keyword>
<comment type="similarity">
    <text evidence="2 10">Belongs to the Arg-specific ADP-ribosyltransferase family.</text>
</comment>
<evidence type="ECO:0000256" key="7">
    <source>
        <dbReference type="ARBA" id="ARBA00022695"/>
    </source>
</evidence>
<dbReference type="PROSITE" id="PS51996">
    <property type="entry name" value="TR_MART"/>
    <property type="match status" value="1"/>
</dbReference>
<dbReference type="GO" id="GO:0090729">
    <property type="term" value="F:toxin activity"/>
    <property type="evidence" value="ECO:0007669"/>
    <property type="project" value="UniProtKB-KW"/>
</dbReference>
<accession>A0A815U5K7</accession>
<dbReference type="AlphaFoldDB" id="A0A815U5K7"/>
<evidence type="ECO:0000256" key="10">
    <source>
        <dbReference type="RuleBase" id="RU361228"/>
    </source>
</evidence>
<dbReference type="GO" id="GO:0016779">
    <property type="term" value="F:nucleotidyltransferase activity"/>
    <property type="evidence" value="ECO:0007669"/>
    <property type="project" value="UniProtKB-KW"/>
</dbReference>
<dbReference type="Gene3D" id="3.90.176.10">
    <property type="entry name" value="Toxin ADP-ribosyltransferase, Chain A, domain 1"/>
    <property type="match status" value="1"/>
</dbReference>
<evidence type="ECO:0000256" key="1">
    <source>
        <dbReference type="ARBA" id="ARBA00004613"/>
    </source>
</evidence>
<comment type="caution">
    <text evidence="11">The sequence shown here is derived from an EMBL/GenBank/DDBJ whole genome shotgun (WGS) entry which is preliminary data.</text>
</comment>
<evidence type="ECO:0000313" key="12">
    <source>
        <dbReference type="EMBL" id="CAF4377447.1"/>
    </source>
</evidence>
<keyword evidence="5 10" id="KW-0328">Glycosyltransferase</keyword>
<gene>
    <name evidence="11" type="ORF">GPM918_LOCUS37408</name>
    <name evidence="12" type="ORF">SRO942_LOCUS38170</name>
</gene>
<dbReference type="PANTHER" id="PTHR10339">
    <property type="entry name" value="ADP-RIBOSYLTRANSFERASE"/>
    <property type="match status" value="1"/>
</dbReference>
<dbReference type="Proteomes" id="UP000681722">
    <property type="component" value="Unassembled WGS sequence"/>
</dbReference>
<keyword evidence="10" id="KW-0521">NADP</keyword>
<evidence type="ECO:0000256" key="8">
    <source>
        <dbReference type="ARBA" id="ARBA00023026"/>
    </source>
</evidence>
<dbReference type="EMBL" id="CAJOBC010089155">
    <property type="protein sequence ID" value="CAF4377447.1"/>
    <property type="molecule type" value="Genomic_DNA"/>
</dbReference>
<evidence type="ECO:0000256" key="9">
    <source>
        <dbReference type="ARBA" id="ARBA00047597"/>
    </source>
</evidence>
<evidence type="ECO:0000256" key="4">
    <source>
        <dbReference type="ARBA" id="ARBA00022656"/>
    </source>
</evidence>
<keyword evidence="13" id="KW-1185">Reference proteome</keyword>
<organism evidence="11 13">
    <name type="scientific">Didymodactylos carnosus</name>
    <dbReference type="NCBI Taxonomy" id="1234261"/>
    <lineage>
        <taxon>Eukaryota</taxon>
        <taxon>Metazoa</taxon>
        <taxon>Spiralia</taxon>
        <taxon>Gnathifera</taxon>
        <taxon>Rotifera</taxon>
        <taxon>Eurotatoria</taxon>
        <taxon>Bdelloidea</taxon>
        <taxon>Philodinida</taxon>
        <taxon>Philodinidae</taxon>
        <taxon>Didymodactylos</taxon>
    </lineage>
</organism>
<keyword evidence="10" id="KW-0520">NAD</keyword>
<comment type="subcellular location">
    <subcellularLocation>
        <location evidence="1">Secreted</location>
    </subcellularLocation>
</comment>
<dbReference type="EMBL" id="CAJNOQ010023611">
    <property type="protein sequence ID" value="CAF1517719.1"/>
    <property type="molecule type" value="Genomic_DNA"/>
</dbReference>
<keyword evidence="6 10" id="KW-0808">Transferase</keyword>
<keyword evidence="8" id="KW-0843">Virulence</keyword>
<evidence type="ECO:0000256" key="5">
    <source>
        <dbReference type="ARBA" id="ARBA00022676"/>
    </source>
</evidence>
<evidence type="ECO:0000256" key="3">
    <source>
        <dbReference type="ARBA" id="ARBA00022525"/>
    </source>
</evidence>
<sequence length="624" mass="72462">MPRKNYSDIAVNSTGLNLDLMANIPQSQDYLTKIRSFNFEAEPENKEDITVFWLDKSFCAECKRPAQRLLTKINDYVKLYDDPSVCIKDINQRQEKLFLIISGSLAETMISDFHAKPQIDSIFIYCANREKYIHLLNNYKKLVDCFDIEHDLVKCVHFYTELKSYTGFCLFDNQQSQKSLTRQSIVFLWTVLLPVVLTEVKQEATRRQLLAMCKEYYNDNPRELDNIEHFNSDYYDEKAVVWYSKDSFVHKLLNKALRTHAYEKLNAFRYYIQDLRSQLRKSFLSLKKNEHLLIVYRGLPMSSDEIKKLKSNVGTLVVFNGFLSTSRDKGVALVYSGQSANKLYNESVIIEIACDTTLPSPILADISESSCFPDESEVLFDLASVFEISSVEYNNAENYWTVKLKNSTKTKDSVRNLINLAKKELDEDNPSKLFDKLMDHMKKLNQESQTFAEQTIDKPLEDMIVHLAIVMLNDPSGINMQPKLKIFQEKVVFFHDVESCLDHIRQSMGEQIILIVSSDFVQKIFPELEKSTHVQSVYVFLRDNYPLVNNLLQKLVGIFTTENELISQLAHNLGIYYRKQGNKCIEQKKAKLALEYFDRACCYYDILSDNANMRIKDLNTMAKD</sequence>
<evidence type="ECO:0000313" key="13">
    <source>
        <dbReference type="Proteomes" id="UP000663829"/>
    </source>
</evidence>
<dbReference type="GO" id="GO:0003950">
    <property type="term" value="F:NAD+ poly-ADP-ribosyltransferase activity"/>
    <property type="evidence" value="ECO:0007669"/>
    <property type="project" value="TreeGrafter"/>
</dbReference>
<protein>
    <recommendedName>
        <fullName evidence="10">NAD(P)(+)--arginine ADP-ribosyltransferase</fullName>
        <ecNumber evidence="10">2.4.2.31</ecNumber>
    </recommendedName>
    <alternativeName>
        <fullName evidence="10">Mono(ADP-ribosyl)transferase</fullName>
    </alternativeName>
</protein>
<dbReference type="InterPro" id="IPR000768">
    <property type="entry name" value="ART"/>
</dbReference>
<evidence type="ECO:0000313" key="11">
    <source>
        <dbReference type="EMBL" id="CAF1517719.1"/>
    </source>
</evidence>
<dbReference type="PANTHER" id="PTHR10339:SF25">
    <property type="entry name" value="SECRETED EXOENZYME S"/>
    <property type="match status" value="1"/>
</dbReference>
<evidence type="ECO:0000256" key="2">
    <source>
        <dbReference type="ARBA" id="ARBA00009558"/>
    </source>
</evidence>
<dbReference type="Pfam" id="PF01129">
    <property type="entry name" value="ART"/>
    <property type="match status" value="1"/>
</dbReference>